<feature type="domain" description="RecX third three-helical" evidence="8">
    <location>
        <begin position="225"/>
        <end position="271"/>
    </location>
</feature>
<dbReference type="Pfam" id="PF21982">
    <property type="entry name" value="RecX_HTH1"/>
    <property type="match status" value="1"/>
</dbReference>
<feature type="domain" description="RecX second three-helical" evidence="7">
    <location>
        <begin position="118"/>
        <end position="159"/>
    </location>
</feature>
<evidence type="ECO:0000313" key="10">
    <source>
        <dbReference type="EMBL" id="OYD56454.1"/>
    </source>
</evidence>
<dbReference type="InterPro" id="IPR053926">
    <property type="entry name" value="RecX_HTH_1st"/>
</dbReference>
<organism evidence="10 11">
    <name type="scientific">Fictibacillus aquaticus</name>
    <dbReference type="NCBI Taxonomy" id="2021314"/>
    <lineage>
        <taxon>Bacteria</taxon>
        <taxon>Bacillati</taxon>
        <taxon>Bacillota</taxon>
        <taxon>Bacilli</taxon>
        <taxon>Bacillales</taxon>
        <taxon>Fictibacillaceae</taxon>
        <taxon>Fictibacillus</taxon>
    </lineage>
</organism>
<evidence type="ECO:0000256" key="2">
    <source>
        <dbReference type="ARBA" id="ARBA00009695"/>
    </source>
</evidence>
<dbReference type="HAMAP" id="MF_01114">
    <property type="entry name" value="RecX"/>
    <property type="match status" value="1"/>
</dbReference>
<dbReference type="GO" id="GO:0006282">
    <property type="term" value="P:regulation of DNA repair"/>
    <property type="evidence" value="ECO:0007669"/>
    <property type="project" value="UniProtKB-UniRule"/>
</dbReference>
<dbReference type="Pfam" id="PF02631">
    <property type="entry name" value="RecX_HTH2"/>
    <property type="match status" value="1"/>
</dbReference>
<dbReference type="InterPro" id="IPR003783">
    <property type="entry name" value="Regulatory_RecX"/>
</dbReference>
<dbReference type="EMBL" id="NOII01000011">
    <property type="protein sequence ID" value="OYD56454.1"/>
    <property type="molecule type" value="Genomic_DNA"/>
</dbReference>
<evidence type="ECO:0000256" key="6">
    <source>
        <dbReference type="SAM" id="Coils"/>
    </source>
</evidence>
<keyword evidence="11" id="KW-1185">Reference proteome</keyword>
<dbReference type="Gene3D" id="1.10.10.10">
    <property type="entry name" value="Winged helix-like DNA-binding domain superfamily/Winged helix DNA-binding domain"/>
    <property type="match status" value="4"/>
</dbReference>
<evidence type="ECO:0000256" key="1">
    <source>
        <dbReference type="ARBA" id="ARBA00004496"/>
    </source>
</evidence>
<comment type="similarity">
    <text evidence="2 5">Belongs to the RecX family.</text>
</comment>
<dbReference type="InterPro" id="IPR036388">
    <property type="entry name" value="WH-like_DNA-bd_sf"/>
</dbReference>
<dbReference type="PANTHER" id="PTHR33602:SF1">
    <property type="entry name" value="REGULATORY PROTEIN RECX FAMILY PROTEIN"/>
    <property type="match status" value="1"/>
</dbReference>
<sequence>MKRGGKMAVVTRISAQKKSKERYNVFIDRGAGEEFAFSVHEDVLISNSLKKGMEISESEWEEILSLDELKRAYSRALHYLSFRMRSAHEIFQYLVKAEINEEVATKVIAQLKEQKYVNDREFAGMLVRTRMNTTSKGPGAVKQELITKGVGESDMQHALAEFTHERQLETCTKLAEKVLSQKKNISLNEKKQKLKMQLLQKGFSSDVIDQAISAASASAKPDENEEMEALKKQAEKAHRKYSKYEGYEYEMRMKRALFSKGFSAHMIDQVLRENH</sequence>
<comment type="subcellular location">
    <subcellularLocation>
        <location evidence="1 5">Cytoplasm</location>
    </subcellularLocation>
</comment>
<keyword evidence="6" id="KW-0175">Coiled coil</keyword>
<dbReference type="AlphaFoldDB" id="A0A235F5J3"/>
<dbReference type="OrthoDB" id="5421057at2"/>
<reference evidence="10 11" key="1">
    <citation type="submission" date="2017-07" db="EMBL/GenBank/DDBJ databases">
        <title>Fictibacillus sp. nov. GDSW-R2A3 Genome sequencing and assembly.</title>
        <authorList>
            <person name="Mayilraj S."/>
        </authorList>
    </citation>
    <scope>NUCLEOTIDE SEQUENCE [LARGE SCALE GENOMIC DNA]</scope>
    <source>
        <strain evidence="10 11">GDSW-R2A3</strain>
    </source>
</reference>
<feature type="coiled-coil region" evidence="6">
    <location>
        <begin position="220"/>
        <end position="247"/>
    </location>
</feature>
<feature type="domain" description="RecX first three-helical" evidence="9">
    <location>
        <begin position="72"/>
        <end position="111"/>
    </location>
</feature>
<dbReference type="PANTHER" id="PTHR33602">
    <property type="entry name" value="REGULATORY PROTEIN RECX FAMILY PROTEIN"/>
    <property type="match status" value="1"/>
</dbReference>
<evidence type="ECO:0000259" key="7">
    <source>
        <dbReference type="Pfam" id="PF02631"/>
    </source>
</evidence>
<protein>
    <recommendedName>
        <fullName evidence="3 5">Regulatory protein RecX</fullName>
    </recommendedName>
</protein>
<dbReference type="InterPro" id="IPR053924">
    <property type="entry name" value="RecX_HTH_2nd"/>
</dbReference>
<evidence type="ECO:0000256" key="3">
    <source>
        <dbReference type="ARBA" id="ARBA00018111"/>
    </source>
</evidence>
<name>A0A235F5J3_9BACL</name>
<dbReference type="InterPro" id="IPR053925">
    <property type="entry name" value="RecX_HTH_3rd"/>
</dbReference>
<evidence type="ECO:0000313" key="11">
    <source>
        <dbReference type="Proteomes" id="UP000215059"/>
    </source>
</evidence>
<comment type="function">
    <text evidence="5">Modulates RecA activity.</text>
</comment>
<gene>
    <name evidence="5" type="primary">recX</name>
    <name evidence="10" type="ORF">CGZ90_15675</name>
</gene>
<accession>A0A235F5J3</accession>
<dbReference type="NCBIfam" id="NF010733">
    <property type="entry name" value="PRK14135.1"/>
    <property type="match status" value="1"/>
</dbReference>
<proteinExistence type="inferred from homology"/>
<dbReference type="Pfam" id="PF21981">
    <property type="entry name" value="RecX_HTH3"/>
    <property type="match status" value="2"/>
</dbReference>
<evidence type="ECO:0000259" key="8">
    <source>
        <dbReference type="Pfam" id="PF21981"/>
    </source>
</evidence>
<evidence type="ECO:0000259" key="9">
    <source>
        <dbReference type="Pfam" id="PF21982"/>
    </source>
</evidence>
<evidence type="ECO:0000256" key="4">
    <source>
        <dbReference type="ARBA" id="ARBA00022490"/>
    </source>
</evidence>
<dbReference type="GO" id="GO:0005737">
    <property type="term" value="C:cytoplasm"/>
    <property type="evidence" value="ECO:0007669"/>
    <property type="project" value="UniProtKB-SubCell"/>
</dbReference>
<evidence type="ECO:0000256" key="5">
    <source>
        <dbReference type="HAMAP-Rule" id="MF_01114"/>
    </source>
</evidence>
<keyword evidence="4 5" id="KW-0963">Cytoplasm</keyword>
<comment type="caution">
    <text evidence="10">The sequence shown here is derived from an EMBL/GenBank/DDBJ whole genome shotgun (WGS) entry which is preliminary data.</text>
</comment>
<dbReference type="Proteomes" id="UP000215059">
    <property type="component" value="Unassembled WGS sequence"/>
</dbReference>
<feature type="domain" description="RecX third three-helical" evidence="8">
    <location>
        <begin position="166"/>
        <end position="212"/>
    </location>
</feature>